<comment type="caution">
    <text evidence="1">The sequence shown here is derived from an EMBL/GenBank/DDBJ whole genome shotgun (WGS) entry which is preliminary data.</text>
</comment>
<dbReference type="Proteomes" id="UP001500456">
    <property type="component" value="Unassembled WGS sequence"/>
</dbReference>
<reference evidence="2" key="1">
    <citation type="journal article" date="2019" name="Int. J. Syst. Evol. Microbiol.">
        <title>The Global Catalogue of Microorganisms (GCM) 10K type strain sequencing project: providing services to taxonomists for standard genome sequencing and annotation.</title>
        <authorList>
            <consortium name="The Broad Institute Genomics Platform"/>
            <consortium name="The Broad Institute Genome Sequencing Center for Infectious Disease"/>
            <person name="Wu L."/>
            <person name="Ma J."/>
        </authorList>
    </citation>
    <scope>NUCLEOTIDE SEQUENCE [LARGE SCALE GENOMIC DNA]</scope>
    <source>
        <strain evidence="2">JCM 16924</strain>
    </source>
</reference>
<evidence type="ECO:0000313" key="2">
    <source>
        <dbReference type="Proteomes" id="UP001500456"/>
    </source>
</evidence>
<gene>
    <name evidence="1" type="ORF">GCM10022232_28610</name>
</gene>
<proteinExistence type="predicted"/>
<organism evidence="1 2">
    <name type="scientific">Streptomyces plumbiresistens</name>
    <dbReference type="NCBI Taxonomy" id="511811"/>
    <lineage>
        <taxon>Bacteria</taxon>
        <taxon>Bacillati</taxon>
        <taxon>Actinomycetota</taxon>
        <taxon>Actinomycetes</taxon>
        <taxon>Kitasatosporales</taxon>
        <taxon>Streptomycetaceae</taxon>
        <taxon>Streptomyces</taxon>
    </lineage>
</organism>
<dbReference type="EMBL" id="BAAAZX010000006">
    <property type="protein sequence ID" value="GAA3992046.1"/>
    <property type="molecule type" value="Genomic_DNA"/>
</dbReference>
<name>A0ABP7R3K0_9ACTN</name>
<keyword evidence="2" id="KW-1185">Reference proteome</keyword>
<dbReference type="RefSeq" id="WP_345563654.1">
    <property type="nucleotide sequence ID" value="NZ_BAAAZX010000006.1"/>
</dbReference>
<protein>
    <submittedName>
        <fullName evidence="1">Uncharacterized protein</fullName>
    </submittedName>
</protein>
<evidence type="ECO:0000313" key="1">
    <source>
        <dbReference type="EMBL" id="GAA3992046.1"/>
    </source>
</evidence>
<accession>A0ABP7R3K0</accession>
<sequence length="114" mass="11631">MLLAAPDSRAESAAAACVTASGAETYGRGEISLCPLSDGSIHVTGYIEDLLPGGGWGTPDGYCAAWYIDMGATDGTVGPMACPHFGGNQAKVVFDYVVTYPSPVTGAHLFRASA</sequence>